<evidence type="ECO:0000256" key="1">
    <source>
        <dbReference type="ARBA" id="ARBA00004429"/>
    </source>
</evidence>
<dbReference type="GO" id="GO:0015528">
    <property type="term" value="F:lactose:proton symporter activity"/>
    <property type="evidence" value="ECO:0007669"/>
    <property type="project" value="TreeGrafter"/>
</dbReference>
<proteinExistence type="predicted"/>
<keyword evidence="7 8" id="KW-0472">Membrane</keyword>
<keyword evidence="4" id="KW-0997">Cell inner membrane</keyword>
<feature type="domain" description="Major facilitator superfamily associated" evidence="9">
    <location>
        <begin position="20"/>
        <end position="368"/>
    </location>
</feature>
<dbReference type="EMBL" id="VDCQ01000023">
    <property type="protein sequence ID" value="TNJ65015.1"/>
    <property type="molecule type" value="Genomic_DNA"/>
</dbReference>
<feature type="transmembrane region" description="Helical" evidence="8">
    <location>
        <begin position="360"/>
        <end position="383"/>
    </location>
</feature>
<dbReference type="Proteomes" id="UP000307943">
    <property type="component" value="Unassembled WGS sequence"/>
</dbReference>
<dbReference type="AlphaFoldDB" id="A0A5C4T829"/>
<dbReference type="SUPFAM" id="SSF103473">
    <property type="entry name" value="MFS general substrate transporter"/>
    <property type="match status" value="1"/>
</dbReference>
<feature type="transmembrane region" description="Helical" evidence="8">
    <location>
        <begin position="104"/>
        <end position="121"/>
    </location>
</feature>
<sequence length="394" mass="43538">MYERIKDWGTKADKPLCFTSAYYALIFMATAAFISYLPLFYAELGIGAAGIGMLTALSSLVGVAATPLWGTIGDRAKVKNRILYICLLATAAAVWLIPLSGSRFWLLAIVLCLFFSFQSAINPLSDAITLELAARHRFRFSVVRTGGVFGFAVMSVVAGSLIARSTTAMFLLYSLLTVAAWLCCTRLTEVEGRQRDRRIIPFWEVLRSRSLRRLYAYVLVLGTALGFYISFHAIYTVRQGISMEWLGLTITAGSLSQLPVTIYFDKLHARLGMNRLLLIAGMLHALRWLLYACWLNPYTLLFLSLLHGGTFILVYMCIARYVHEHIRAELKVSGQMMNFIVLNGAGRIIGALLGGAGAEYFGYGTVFAALGACSLAAAVIFGLSMRKRHSRILI</sequence>
<dbReference type="GO" id="GO:0030395">
    <property type="term" value="F:lactose binding"/>
    <property type="evidence" value="ECO:0007669"/>
    <property type="project" value="TreeGrafter"/>
</dbReference>
<comment type="subcellular location">
    <subcellularLocation>
        <location evidence="1">Cell inner membrane</location>
        <topology evidence="1">Multi-pass membrane protein</topology>
    </subcellularLocation>
</comment>
<protein>
    <submittedName>
        <fullName evidence="10">MFS transporter</fullName>
    </submittedName>
</protein>
<name>A0A5C4T829_9BACL</name>
<keyword evidence="5 8" id="KW-0812">Transmembrane</keyword>
<evidence type="ECO:0000256" key="7">
    <source>
        <dbReference type="ARBA" id="ARBA00023136"/>
    </source>
</evidence>
<feature type="transmembrane region" description="Helical" evidence="8">
    <location>
        <begin position="334"/>
        <end position="354"/>
    </location>
</feature>
<dbReference type="OrthoDB" id="1650886at2"/>
<evidence type="ECO:0000256" key="4">
    <source>
        <dbReference type="ARBA" id="ARBA00022519"/>
    </source>
</evidence>
<feature type="transmembrane region" description="Helical" evidence="8">
    <location>
        <begin position="21"/>
        <end position="41"/>
    </location>
</feature>
<comment type="caution">
    <text evidence="10">The sequence shown here is derived from an EMBL/GenBank/DDBJ whole genome shotgun (WGS) entry which is preliminary data.</text>
</comment>
<dbReference type="InterPro" id="IPR024989">
    <property type="entry name" value="MFS_assoc_dom"/>
</dbReference>
<dbReference type="PANTHER" id="PTHR23522">
    <property type="entry name" value="BLL5896 PROTEIN"/>
    <property type="match status" value="1"/>
</dbReference>
<feature type="transmembrane region" description="Helical" evidence="8">
    <location>
        <begin position="142"/>
        <end position="162"/>
    </location>
</feature>
<feature type="transmembrane region" description="Helical" evidence="8">
    <location>
        <begin position="276"/>
        <end position="294"/>
    </location>
</feature>
<organism evidence="10 11">
    <name type="scientific">Paenibacillus hemerocallicola</name>
    <dbReference type="NCBI Taxonomy" id="1172614"/>
    <lineage>
        <taxon>Bacteria</taxon>
        <taxon>Bacillati</taxon>
        <taxon>Bacillota</taxon>
        <taxon>Bacilli</taxon>
        <taxon>Bacillales</taxon>
        <taxon>Paenibacillaceae</taxon>
        <taxon>Paenibacillus</taxon>
    </lineage>
</organism>
<keyword evidence="6 8" id="KW-1133">Transmembrane helix</keyword>
<dbReference type="InterPro" id="IPR036259">
    <property type="entry name" value="MFS_trans_sf"/>
</dbReference>
<feature type="transmembrane region" description="Helical" evidence="8">
    <location>
        <begin position="47"/>
        <end position="70"/>
    </location>
</feature>
<dbReference type="Gene3D" id="1.20.1250.20">
    <property type="entry name" value="MFS general substrate transporter like domains"/>
    <property type="match status" value="2"/>
</dbReference>
<evidence type="ECO:0000256" key="8">
    <source>
        <dbReference type="SAM" id="Phobius"/>
    </source>
</evidence>
<dbReference type="RefSeq" id="WP_139603545.1">
    <property type="nucleotide sequence ID" value="NZ_VDCQ01000023.1"/>
</dbReference>
<feature type="transmembrane region" description="Helical" evidence="8">
    <location>
        <begin position="168"/>
        <end position="188"/>
    </location>
</feature>
<dbReference type="PANTHER" id="PTHR23522:SF10">
    <property type="entry name" value="3-PHENYLPROPIONIC ACID TRANSPORTER-RELATED"/>
    <property type="match status" value="1"/>
</dbReference>
<dbReference type="GO" id="GO:0005886">
    <property type="term" value="C:plasma membrane"/>
    <property type="evidence" value="ECO:0007669"/>
    <property type="project" value="UniProtKB-SubCell"/>
</dbReference>
<feature type="transmembrane region" description="Helical" evidence="8">
    <location>
        <begin position="245"/>
        <end position="264"/>
    </location>
</feature>
<evidence type="ECO:0000256" key="3">
    <source>
        <dbReference type="ARBA" id="ARBA00022475"/>
    </source>
</evidence>
<keyword evidence="3" id="KW-1003">Cell membrane</keyword>
<reference evidence="10 11" key="1">
    <citation type="submission" date="2019-05" db="EMBL/GenBank/DDBJ databases">
        <title>We sequenced the genome of Paenibacillus hemerocallicola KCTC 33185 for further insight into its adaptation and study the phylogeny of Paenibacillus.</title>
        <authorList>
            <person name="Narsing Rao M.P."/>
        </authorList>
    </citation>
    <scope>NUCLEOTIDE SEQUENCE [LARGE SCALE GENOMIC DNA]</scope>
    <source>
        <strain evidence="10 11">KCTC 33185</strain>
    </source>
</reference>
<keyword evidence="2" id="KW-0813">Transport</keyword>
<feature type="transmembrane region" description="Helical" evidence="8">
    <location>
        <begin position="82"/>
        <end position="98"/>
    </location>
</feature>
<evidence type="ECO:0000313" key="11">
    <source>
        <dbReference type="Proteomes" id="UP000307943"/>
    </source>
</evidence>
<evidence type="ECO:0000256" key="2">
    <source>
        <dbReference type="ARBA" id="ARBA00022448"/>
    </source>
</evidence>
<feature type="transmembrane region" description="Helical" evidence="8">
    <location>
        <begin position="300"/>
        <end position="322"/>
    </location>
</feature>
<evidence type="ECO:0000259" key="9">
    <source>
        <dbReference type="Pfam" id="PF12832"/>
    </source>
</evidence>
<accession>A0A5C4T829</accession>
<gene>
    <name evidence="10" type="ORF">FE784_17645</name>
</gene>
<evidence type="ECO:0000256" key="5">
    <source>
        <dbReference type="ARBA" id="ARBA00022692"/>
    </source>
</evidence>
<dbReference type="Pfam" id="PF12832">
    <property type="entry name" value="MFS_1_like"/>
    <property type="match status" value="1"/>
</dbReference>
<feature type="transmembrane region" description="Helical" evidence="8">
    <location>
        <begin position="214"/>
        <end position="233"/>
    </location>
</feature>
<evidence type="ECO:0000256" key="6">
    <source>
        <dbReference type="ARBA" id="ARBA00022989"/>
    </source>
</evidence>
<evidence type="ECO:0000313" key="10">
    <source>
        <dbReference type="EMBL" id="TNJ65015.1"/>
    </source>
</evidence>
<keyword evidence="11" id="KW-1185">Reference proteome</keyword>